<dbReference type="STRING" id="1112.A9D12_07540"/>
<protein>
    <recommendedName>
        <fullName evidence="4">Porin domain-containing protein</fullName>
    </recommendedName>
</protein>
<feature type="chain" id="PRO_5008251729" description="Porin domain-containing protein" evidence="1">
    <location>
        <begin position="25"/>
        <end position="317"/>
    </location>
</feature>
<sequence length="317" mass="32089">MFIRFASAASAVALSACFAAPALAGEADAAIVGPAAETEIMISETAADTAAGTPARAPINLDEATGQDDAAPALTVSGSATLASDYRFRGVSQTDEGMAVQGGVTLSHSSGFYFGAWGSNLAGWGTFGGANMELDLFAGFKVPVGEGTLDLGGTWYMYPSGADETDFAELYAKLSGTAGPLGLTATVAYAPKQEALGNAFPVGLPADPGDKEDNLYLAGDAVYAVGDSPVSLKAHIGYSDGNPGLGPNGTSIAPTGTYFDWLVGIDFVATPGLTFSAAYVDTDISEAEANRIRPNFATLDGNSISDATVVLSVTASF</sequence>
<dbReference type="OrthoDB" id="9793561at2"/>
<dbReference type="PROSITE" id="PS51257">
    <property type="entry name" value="PROKAR_LIPOPROTEIN"/>
    <property type="match status" value="1"/>
</dbReference>
<dbReference type="AlphaFoldDB" id="A0A192D472"/>
<organism evidence="2 3">
    <name type="scientific">Erythrobacter neustonensis</name>
    <dbReference type="NCBI Taxonomy" id="1112"/>
    <lineage>
        <taxon>Bacteria</taxon>
        <taxon>Pseudomonadati</taxon>
        <taxon>Pseudomonadota</taxon>
        <taxon>Alphaproteobacteria</taxon>
        <taxon>Sphingomonadales</taxon>
        <taxon>Erythrobacteraceae</taxon>
        <taxon>Erythrobacter/Porphyrobacter group</taxon>
        <taxon>Erythrobacter</taxon>
    </lineage>
</organism>
<dbReference type="NCBIfam" id="TIGR02001">
    <property type="entry name" value="gcw_chp"/>
    <property type="match status" value="1"/>
</dbReference>
<feature type="signal peptide" evidence="1">
    <location>
        <begin position="1"/>
        <end position="24"/>
    </location>
</feature>
<dbReference type="Pfam" id="PF09694">
    <property type="entry name" value="Gcw_chp"/>
    <property type="match status" value="1"/>
</dbReference>
<dbReference type="KEGG" id="pns:A9D12_07540"/>
<evidence type="ECO:0000256" key="1">
    <source>
        <dbReference type="SAM" id="SignalP"/>
    </source>
</evidence>
<evidence type="ECO:0000313" key="2">
    <source>
        <dbReference type="EMBL" id="ANK12821.1"/>
    </source>
</evidence>
<dbReference type="InterPro" id="IPR010239">
    <property type="entry name" value="CHP02001"/>
</dbReference>
<name>A0A192D472_9SPHN</name>
<evidence type="ECO:0008006" key="4">
    <source>
        <dbReference type="Google" id="ProtNLM"/>
    </source>
</evidence>
<dbReference type="EMBL" id="CP016033">
    <property type="protein sequence ID" value="ANK12821.1"/>
    <property type="molecule type" value="Genomic_DNA"/>
</dbReference>
<evidence type="ECO:0000313" key="3">
    <source>
        <dbReference type="Proteomes" id="UP000078263"/>
    </source>
</evidence>
<gene>
    <name evidence="2" type="ORF">A9D12_07540</name>
</gene>
<reference evidence="2 3" key="1">
    <citation type="submission" date="2016-05" db="EMBL/GenBank/DDBJ databases">
        <title>Compelete Genome Sequence of Bacteriochlorophyll-Synthesizing Bacterium Porphyrobacter neustonensis DSM 9434.</title>
        <authorList>
            <person name="Shi X.-L."/>
            <person name="Wu Y.-H."/>
            <person name="Cheng H."/>
            <person name="Xu L."/>
            <person name="Zhang X.-Q."/>
            <person name="Wang C.-S."/>
            <person name="Xu X.-W."/>
        </authorList>
    </citation>
    <scope>NUCLEOTIDE SEQUENCE [LARGE SCALE GENOMIC DNA]</scope>
    <source>
        <strain evidence="2 3">DSM 9434</strain>
    </source>
</reference>
<proteinExistence type="predicted"/>
<accession>A0A192D472</accession>
<keyword evidence="1" id="KW-0732">Signal</keyword>
<dbReference type="Proteomes" id="UP000078263">
    <property type="component" value="Chromosome"/>
</dbReference>
<dbReference type="RefSeq" id="WP_068350731.1">
    <property type="nucleotide sequence ID" value="NZ_CP016033.1"/>
</dbReference>
<keyword evidence="3" id="KW-1185">Reference proteome</keyword>